<dbReference type="EnsemblMetazoa" id="AQUA014610-RA">
    <property type="protein sequence ID" value="AQUA014610-PA"/>
    <property type="gene ID" value="AQUA014610"/>
</dbReference>
<keyword evidence="3" id="KW-1185">Reference proteome</keyword>
<proteinExistence type="predicted"/>
<dbReference type="Proteomes" id="UP000076407">
    <property type="component" value="Unassembled WGS sequence"/>
</dbReference>
<sequence>MCDRRTRKIMNLSFALGSEVAAGASETHFNKQRPAQQETCSRTIDRTAT</sequence>
<feature type="compositionally biased region" description="Polar residues" evidence="1">
    <location>
        <begin position="33"/>
        <end position="42"/>
    </location>
</feature>
<name>A0A182XRZ2_ANOQN</name>
<evidence type="ECO:0000313" key="2">
    <source>
        <dbReference type="EnsemblMetazoa" id="AQUA014610-PA"/>
    </source>
</evidence>
<accession>A0A182XRZ2</accession>
<organism evidence="2 3">
    <name type="scientific">Anopheles quadriannulatus</name>
    <name type="common">Mosquito</name>
    <dbReference type="NCBI Taxonomy" id="34691"/>
    <lineage>
        <taxon>Eukaryota</taxon>
        <taxon>Metazoa</taxon>
        <taxon>Ecdysozoa</taxon>
        <taxon>Arthropoda</taxon>
        <taxon>Hexapoda</taxon>
        <taxon>Insecta</taxon>
        <taxon>Pterygota</taxon>
        <taxon>Neoptera</taxon>
        <taxon>Endopterygota</taxon>
        <taxon>Diptera</taxon>
        <taxon>Nematocera</taxon>
        <taxon>Culicoidea</taxon>
        <taxon>Culicidae</taxon>
        <taxon>Anophelinae</taxon>
        <taxon>Anopheles</taxon>
    </lineage>
</organism>
<dbReference type="VEuPathDB" id="VectorBase:AQUA014610"/>
<dbReference type="AlphaFoldDB" id="A0A182XRZ2"/>
<evidence type="ECO:0000313" key="3">
    <source>
        <dbReference type="Proteomes" id="UP000076407"/>
    </source>
</evidence>
<reference evidence="2" key="1">
    <citation type="submission" date="2020-05" db="UniProtKB">
        <authorList>
            <consortium name="EnsemblMetazoa"/>
        </authorList>
    </citation>
    <scope>IDENTIFICATION</scope>
    <source>
        <strain evidence="2">SANGQUA</strain>
    </source>
</reference>
<protein>
    <submittedName>
        <fullName evidence="2">Uncharacterized protein</fullName>
    </submittedName>
</protein>
<feature type="region of interest" description="Disordered" evidence="1">
    <location>
        <begin position="25"/>
        <end position="49"/>
    </location>
</feature>
<evidence type="ECO:0000256" key="1">
    <source>
        <dbReference type="SAM" id="MobiDB-lite"/>
    </source>
</evidence>